<dbReference type="InterPro" id="IPR016130">
    <property type="entry name" value="Tyr_Pase_AS"/>
</dbReference>
<protein>
    <recommendedName>
        <fullName evidence="3">Tyrosine specific protein phosphatases domain-containing protein</fullName>
    </recommendedName>
</protein>
<evidence type="ECO:0000313" key="1">
    <source>
        <dbReference type="EMBL" id="MCB8878028.1"/>
    </source>
</evidence>
<dbReference type="Proteomes" id="UP000708298">
    <property type="component" value="Unassembled WGS sequence"/>
</dbReference>
<dbReference type="AlphaFoldDB" id="A0A964E1Q9"/>
<dbReference type="EMBL" id="JAESVB010000022">
    <property type="protein sequence ID" value="MCB8878028.1"/>
    <property type="molecule type" value="Genomic_DNA"/>
</dbReference>
<proteinExistence type="predicted"/>
<dbReference type="InterPro" id="IPR029021">
    <property type="entry name" value="Prot-tyrosine_phosphatase-like"/>
</dbReference>
<evidence type="ECO:0008006" key="3">
    <source>
        <dbReference type="Google" id="ProtNLM"/>
    </source>
</evidence>
<dbReference type="PROSITE" id="PS00383">
    <property type="entry name" value="TYR_PHOSPHATASE_1"/>
    <property type="match status" value="1"/>
</dbReference>
<gene>
    <name evidence="1" type="ORF">ASILVAE211_22755</name>
</gene>
<reference evidence="1" key="2">
    <citation type="submission" date="2021-01" db="EMBL/GenBank/DDBJ databases">
        <authorList>
            <person name="Mieszkin S."/>
            <person name="Pouder E."/>
            <person name="Alain K."/>
        </authorList>
    </citation>
    <scope>NUCLEOTIDE SEQUENCE</scope>
    <source>
        <strain evidence="1">HW T2.11</strain>
    </source>
</reference>
<reference evidence="1" key="1">
    <citation type="journal article" date="2021" name="Microorganisms">
        <title>Acidisoma silvae sp. nov. and Acidisomacellulosilytica sp. nov., Two Acidophilic Bacteria Isolated from Decaying Wood, Hydrolyzing Cellulose and Producing Poly-3-hydroxybutyrate.</title>
        <authorList>
            <person name="Mieszkin S."/>
            <person name="Pouder E."/>
            <person name="Uroz S."/>
            <person name="Simon-Colin C."/>
            <person name="Alain K."/>
        </authorList>
    </citation>
    <scope>NUCLEOTIDE SEQUENCE</scope>
    <source>
        <strain evidence="1">HW T2.11</strain>
    </source>
</reference>
<accession>A0A964E1Q9</accession>
<evidence type="ECO:0000313" key="2">
    <source>
        <dbReference type="Proteomes" id="UP000708298"/>
    </source>
</evidence>
<dbReference type="Gene3D" id="3.90.190.10">
    <property type="entry name" value="Protein tyrosine phosphatase superfamily"/>
    <property type="match status" value="1"/>
</dbReference>
<organism evidence="1 2">
    <name type="scientific">Acidisoma silvae</name>
    <dbReference type="NCBI Taxonomy" id="2802396"/>
    <lineage>
        <taxon>Bacteria</taxon>
        <taxon>Pseudomonadati</taxon>
        <taxon>Pseudomonadota</taxon>
        <taxon>Alphaproteobacteria</taxon>
        <taxon>Acetobacterales</taxon>
        <taxon>Acidocellaceae</taxon>
        <taxon>Acidisoma</taxon>
    </lineage>
</organism>
<sequence length="196" mass="21438">MRIKILSRSEVENGAAEGADAVISIQGAHAATNRQLDLALAQVTGNESARLLKLRFDDIGVPRYRRAVGPTMQQIDAAIAFGRLVRSGADFFDGPPAAPPTIAVHCEYGRSRSAAIGLALLADFLGDGREQAAVNALLRLDIQNQMQPNPFVINLADAAMFRYGRIDAALSALSPRYMAWRKYWREIRTQSELQLS</sequence>
<comment type="caution">
    <text evidence="1">The sequence shown here is derived from an EMBL/GenBank/DDBJ whole genome shotgun (WGS) entry which is preliminary data.</text>
</comment>
<keyword evidence="2" id="KW-1185">Reference proteome</keyword>
<dbReference type="SUPFAM" id="SSF52799">
    <property type="entry name" value="(Phosphotyrosine protein) phosphatases II"/>
    <property type="match status" value="1"/>
</dbReference>
<dbReference type="RefSeq" id="WP_227323674.1">
    <property type="nucleotide sequence ID" value="NZ_JAESVB010000022.1"/>
</dbReference>
<name>A0A964E1Q9_9PROT</name>